<evidence type="ECO:0000256" key="1">
    <source>
        <dbReference type="ARBA" id="ARBA00004273"/>
    </source>
</evidence>
<proteinExistence type="inferred from homology"/>
<evidence type="ECO:0000313" key="10">
    <source>
        <dbReference type="EMBL" id="MEQ2212117.1"/>
    </source>
</evidence>
<evidence type="ECO:0000256" key="3">
    <source>
        <dbReference type="ARBA" id="ARBA00022741"/>
    </source>
</evidence>
<dbReference type="InterPro" id="IPR027417">
    <property type="entry name" value="P-loop_NTPase"/>
</dbReference>
<dbReference type="PANTHER" id="PTHR23075">
    <property type="entry name" value="PUTATIVE ATP-ASE"/>
    <property type="match status" value="1"/>
</dbReference>
<sequence>VAGLTLLAVGVYSARNATGVAGRYIEARLGKPSLVRETSRFTVGEAIKHPVKTVKRLKSKPQDALEGVVLNPSLEERVRDIAIATRNTRQNNGLYRNILMYGPPGTGKTLFAKVQLSSESGKCQAET</sequence>
<keyword evidence="4" id="KW-0999">Mitochondrion inner membrane</keyword>
<comment type="similarity">
    <text evidence="2">Belongs to the AAA ATPase family.</text>
</comment>
<dbReference type="EMBL" id="JAHRIN010059429">
    <property type="protein sequence ID" value="MEQ2212117.1"/>
    <property type="molecule type" value="Genomic_DNA"/>
</dbReference>
<evidence type="ECO:0000313" key="11">
    <source>
        <dbReference type="Proteomes" id="UP001434883"/>
    </source>
</evidence>
<evidence type="ECO:0000259" key="9">
    <source>
        <dbReference type="Pfam" id="PF12037"/>
    </source>
</evidence>
<name>A0ABV0RV15_9TELE</name>
<dbReference type="PANTHER" id="PTHR23075:SF0">
    <property type="entry name" value="ATPASE FAMILY AAA DOMAIN-CONTAINING PROTEIN 3"/>
    <property type="match status" value="1"/>
</dbReference>
<gene>
    <name evidence="10" type="primary">ATAD3</name>
    <name evidence="10" type="ORF">XENOCAPTIV_025444</name>
</gene>
<keyword evidence="6" id="KW-0175">Coiled coil</keyword>
<evidence type="ECO:0000256" key="4">
    <source>
        <dbReference type="ARBA" id="ARBA00022792"/>
    </source>
</evidence>
<keyword evidence="5" id="KW-0067">ATP-binding</keyword>
<dbReference type="SUPFAM" id="SSF52540">
    <property type="entry name" value="P-loop containing nucleoside triphosphate hydrolases"/>
    <property type="match status" value="1"/>
</dbReference>
<evidence type="ECO:0000256" key="6">
    <source>
        <dbReference type="ARBA" id="ARBA00023054"/>
    </source>
</evidence>
<feature type="domain" description="ATPase family AAA" evidence="9">
    <location>
        <begin position="1"/>
        <end position="36"/>
    </location>
</feature>
<evidence type="ECO:0000256" key="7">
    <source>
        <dbReference type="ARBA" id="ARBA00023128"/>
    </source>
</evidence>
<dbReference type="Gene3D" id="3.40.50.300">
    <property type="entry name" value="P-loop containing nucleotide triphosphate hydrolases"/>
    <property type="match status" value="1"/>
</dbReference>
<comment type="caution">
    <text evidence="10">The sequence shown here is derived from an EMBL/GenBank/DDBJ whole genome shotgun (WGS) entry which is preliminary data.</text>
</comment>
<keyword evidence="11" id="KW-1185">Reference proteome</keyword>
<evidence type="ECO:0000256" key="5">
    <source>
        <dbReference type="ARBA" id="ARBA00022840"/>
    </source>
</evidence>
<accession>A0ABV0RV15</accession>
<dbReference type="Proteomes" id="UP001434883">
    <property type="component" value="Unassembled WGS sequence"/>
</dbReference>
<dbReference type="InterPro" id="IPR021911">
    <property type="entry name" value="ATAD3_N"/>
</dbReference>
<reference evidence="10 11" key="1">
    <citation type="submission" date="2021-06" db="EMBL/GenBank/DDBJ databases">
        <authorList>
            <person name="Palmer J.M."/>
        </authorList>
    </citation>
    <scope>NUCLEOTIDE SEQUENCE [LARGE SCALE GENOMIC DNA]</scope>
    <source>
        <strain evidence="10 11">XC_2019</strain>
        <tissue evidence="10">Muscle</tissue>
    </source>
</reference>
<keyword evidence="7" id="KW-0496">Mitochondrion</keyword>
<evidence type="ECO:0000256" key="8">
    <source>
        <dbReference type="ARBA" id="ARBA00023136"/>
    </source>
</evidence>
<evidence type="ECO:0000256" key="2">
    <source>
        <dbReference type="ARBA" id="ARBA00006914"/>
    </source>
</evidence>
<dbReference type="Pfam" id="PF12037">
    <property type="entry name" value="ATAD3_N"/>
    <property type="match status" value="1"/>
</dbReference>
<keyword evidence="8" id="KW-0472">Membrane</keyword>
<comment type="subcellular location">
    <subcellularLocation>
        <location evidence="1">Mitochondrion inner membrane</location>
    </subcellularLocation>
</comment>
<feature type="non-terminal residue" evidence="10">
    <location>
        <position position="1"/>
    </location>
</feature>
<keyword evidence="3" id="KW-0547">Nucleotide-binding</keyword>
<protein>
    <submittedName>
        <fullName evidence="10">ATPase AAA domain-containing protein 3</fullName>
    </submittedName>
</protein>
<organism evidence="10 11">
    <name type="scientific">Xenoophorus captivus</name>
    <dbReference type="NCBI Taxonomy" id="1517983"/>
    <lineage>
        <taxon>Eukaryota</taxon>
        <taxon>Metazoa</taxon>
        <taxon>Chordata</taxon>
        <taxon>Craniata</taxon>
        <taxon>Vertebrata</taxon>
        <taxon>Euteleostomi</taxon>
        <taxon>Actinopterygii</taxon>
        <taxon>Neopterygii</taxon>
        <taxon>Teleostei</taxon>
        <taxon>Neoteleostei</taxon>
        <taxon>Acanthomorphata</taxon>
        <taxon>Ovalentaria</taxon>
        <taxon>Atherinomorphae</taxon>
        <taxon>Cyprinodontiformes</taxon>
        <taxon>Goodeidae</taxon>
        <taxon>Xenoophorus</taxon>
    </lineage>
</organism>